<gene>
    <name evidence="1" type="ORF">HER31_12605</name>
</gene>
<proteinExistence type="predicted"/>
<dbReference type="RefSeq" id="WP_168660920.1">
    <property type="nucleotide sequence ID" value="NZ_CP051180.1"/>
</dbReference>
<keyword evidence="2" id="KW-1185">Reference proteome</keyword>
<dbReference type="AlphaFoldDB" id="A0A6H1UF04"/>
<sequence length="442" mass="48116">MKYSKIALVIATTLVISACDDSDSGSSTYTRNVSVDVSSIYGELTTTPMVISSEEGVEPISDCTLDISKTTPSEASDAVPFDLRYCNDGYTLTIEHNGESLVHKDITLTETVQSGNVTGPVTFTLSHPELEGVDEAPYYTLSGSAFIGAEDASVELIAKNEDWALVTVVDNEDVSEARLNNINMTSQESKTLNKVNRNDFVMYTKESESFLEVESEKHGHYGASSISTASDTHSHVPIIINEDGSVIVKPGFRNDPIEVSPAEPVMADNKLTSAGLSNYSVDVLSGAVTYDIEYVREGTEAYSYTPVSINKKLGAYNVEFDALITRDSGDSTFPTLSIYVTQESGVGNGGGFFENTNLKFHGYRGEEGEMLVKAYVRKDNSWVPRNGELDKISDYNDYFVSSTWGEDGTLGNFFVRYNDEGQNTGGSVTITEHEFVLSSNEG</sequence>
<accession>A0A6H1UF04</accession>
<dbReference type="Proteomes" id="UP000501602">
    <property type="component" value="Chromosome"/>
</dbReference>
<dbReference type="KEGG" id="fes:HER31_12605"/>
<reference evidence="1 2" key="1">
    <citation type="submission" date="2020-04" db="EMBL/GenBank/DDBJ databases">
        <title>Ferrimonas sp. S7 isolated from sea water.</title>
        <authorList>
            <person name="Bae S.S."/>
            <person name="Baek K."/>
        </authorList>
    </citation>
    <scope>NUCLEOTIDE SEQUENCE [LARGE SCALE GENOMIC DNA]</scope>
    <source>
        <strain evidence="1 2">S7</strain>
    </source>
</reference>
<name>A0A6H1UF04_9GAMM</name>
<evidence type="ECO:0000313" key="1">
    <source>
        <dbReference type="EMBL" id="QIZ77661.1"/>
    </source>
</evidence>
<organism evidence="1 2">
    <name type="scientific">Ferrimonas lipolytica</name>
    <dbReference type="NCBI Taxonomy" id="2724191"/>
    <lineage>
        <taxon>Bacteria</taxon>
        <taxon>Pseudomonadati</taxon>
        <taxon>Pseudomonadota</taxon>
        <taxon>Gammaproteobacteria</taxon>
        <taxon>Alteromonadales</taxon>
        <taxon>Ferrimonadaceae</taxon>
        <taxon>Ferrimonas</taxon>
    </lineage>
</organism>
<dbReference type="EMBL" id="CP051180">
    <property type="protein sequence ID" value="QIZ77661.1"/>
    <property type="molecule type" value="Genomic_DNA"/>
</dbReference>
<evidence type="ECO:0000313" key="2">
    <source>
        <dbReference type="Proteomes" id="UP000501602"/>
    </source>
</evidence>
<dbReference type="PROSITE" id="PS51257">
    <property type="entry name" value="PROKAR_LIPOPROTEIN"/>
    <property type="match status" value="1"/>
</dbReference>
<protein>
    <submittedName>
        <fullName evidence="1">Uncharacterized protein</fullName>
    </submittedName>
</protein>